<evidence type="ECO:0000313" key="1">
    <source>
        <dbReference type="Proteomes" id="UP000095286"/>
    </source>
</evidence>
<protein>
    <submittedName>
        <fullName evidence="2">TIL domain-containing protein</fullName>
    </submittedName>
</protein>
<dbReference type="Proteomes" id="UP000095286">
    <property type="component" value="Unplaced"/>
</dbReference>
<proteinExistence type="predicted"/>
<name>A0AC35U3M5_9BILA</name>
<dbReference type="WBParaSite" id="RSKR_0000716100.1">
    <property type="protein sequence ID" value="RSKR_0000716100.1"/>
    <property type="gene ID" value="RSKR_0000716100"/>
</dbReference>
<accession>A0AC35U3M5</accession>
<organism evidence="1 2">
    <name type="scientific">Rhabditophanes sp. KR3021</name>
    <dbReference type="NCBI Taxonomy" id="114890"/>
    <lineage>
        <taxon>Eukaryota</taxon>
        <taxon>Metazoa</taxon>
        <taxon>Ecdysozoa</taxon>
        <taxon>Nematoda</taxon>
        <taxon>Chromadorea</taxon>
        <taxon>Rhabditida</taxon>
        <taxon>Tylenchina</taxon>
        <taxon>Panagrolaimomorpha</taxon>
        <taxon>Strongyloidoidea</taxon>
        <taxon>Alloionematidae</taxon>
        <taxon>Rhabditophanes</taxon>
    </lineage>
</organism>
<evidence type="ECO:0000313" key="2">
    <source>
        <dbReference type="WBParaSite" id="RSKR_0000716100.1"/>
    </source>
</evidence>
<sequence length="165" mass="18330">MIGKIIIAILVTFSIASKLPLPPLENSATECSRNRTYTDCGSACQPKCGDVDAHMPCILMCMPPGCYCGGDYAINEDDKCILKIDCPGNRPIAVTKSTPPPPVDCLRNENWDLEGSDCERNCKNRFYENLCIKIKREPACTCSFERGFVRGKHDECIRAEDCNKN</sequence>
<reference evidence="2" key="1">
    <citation type="submission" date="2016-11" db="UniProtKB">
        <authorList>
            <consortium name="WormBaseParasite"/>
        </authorList>
    </citation>
    <scope>IDENTIFICATION</scope>
    <source>
        <strain evidence="2">KR3021</strain>
    </source>
</reference>